<name>A0ACB6ZA72_THEGA</name>
<proteinExistence type="predicted"/>
<keyword evidence="2" id="KW-1185">Reference proteome</keyword>
<evidence type="ECO:0000313" key="2">
    <source>
        <dbReference type="Proteomes" id="UP000886501"/>
    </source>
</evidence>
<reference evidence="1" key="2">
    <citation type="journal article" date="2020" name="Nat. Commun.">
        <title>Large-scale genome sequencing of mycorrhizal fungi provides insights into the early evolution of symbiotic traits.</title>
        <authorList>
            <person name="Miyauchi S."/>
            <person name="Kiss E."/>
            <person name="Kuo A."/>
            <person name="Drula E."/>
            <person name="Kohler A."/>
            <person name="Sanchez-Garcia M."/>
            <person name="Morin E."/>
            <person name="Andreopoulos B."/>
            <person name="Barry K.W."/>
            <person name="Bonito G."/>
            <person name="Buee M."/>
            <person name="Carver A."/>
            <person name="Chen C."/>
            <person name="Cichocki N."/>
            <person name="Clum A."/>
            <person name="Culley D."/>
            <person name="Crous P.W."/>
            <person name="Fauchery L."/>
            <person name="Girlanda M."/>
            <person name="Hayes R.D."/>
            <person name="Keri Z."/>
            <person name="LaButti K."/>
            <person name="Lipzen A."/>
            <person name="Lombard V."/>
            <person name="Magnuson J."/>
            <person name="Maillard F."/>
            <person name="Murat C."/>
            <person name="Nolan M."/>
            <person name="Ohm R.A."/>
            <person name="Pangilinan J."/>
            <person name="Pereira M.F."/>
            <person name="Perotto S."/>
            <person name="Peter M."/>
            <person name="Pfister S."/>
            <person name="Riley R."/>
            <person name="Sitrit Y."/>
            <person name="Stielow J.B."/>
            <person name="Szollosi G."/>
            <person name="Zifcakova L."/>
            <person name="Stursova M."/>
            <person name="Spatafora J.W."/>
            <person name="Tedersoo L."/>
            <person name="Vaario L.M."/>
            <person name="Yamada A."/>
            <person name="Yan M."/>
            <person name="Wang P."/>
            <person name="Xu J."/>
            <person name="Bruns T."/>
            <person name="Baldrian P."/>
            <person name="Vilgalys R."/>
            <person name="Dunand C."/>
            <person name="Henrissat B."/>
            <person name="Grigoriev I.V."/>
            <person name="Hibbett D."/>
            <person name="Nagy L.G."/>
            <person name="Martin F.M."/>
        </authorList>
    </citation>
    <scope>NUCLEOTIDE SEQUENCE</scope>
    <source>
        <strain evidence="1">P2</strain>
    </source>
</reference>
<sequence>MIRLSRMGPPRLTFSASPLPSSSPSSSHFNPRLGCLTLQRDDATKSTIKIATPGLLTTASRGFIPHLSRDHVNSTAAIRWVNIPFETFLERVPPVPTTLKDSLHPLHDFFKYDTSKHIVCLQARDPIDSRDMPSNGRDHLSVRCIRGVRKLRISDWNFYASSTYPDVVVALSDIPFTPPPHSQKRINKSLERSTQWLLDSLSPVPPNPEDRPNLLVHLVGGINPSARQAFSQALTETLFGAEAHRVKPLKNLDDAITGYTFDLVPLRKALKWDTAADNTLVHLIQTSLESLPFGKPRIVNSVRGPQDILRLISATGVDLFDSQWAVELATFGVALDFTFPVPSSPTGPPLTRIRDNGKTDIGHNLYDGKYATDFNRLSTLFLDGQSKSSTPTPTSVTATKQRWCPCAACSPVSPLIQLKHSQTDEHVPDPSIPLEYRPAYTRAYIHHLLHTHEMSAHALLTMHNLSVVDHFFADILDTLERDGVDKFVQEVRKFRDWYDDDVVGDDTEDLGEAGEVEVAGGILGREAKSDWVSVDKARGKGRLAREKEKTGTAVLEEAEVV</sequence>
<organism evidence="1 2">
    <name type="scientific">Thelephora ganbajun</name>
    <name type="common">Ganba fungus</name>
    <dbReference type="NCBI Taxonomy" id="370292"/>
    <lineage>
        <taxon>Eukaryota</taxon>
        <taxon>Fungi</taxon>
        <taxon>Dikarya</taxon>
        <taxon>Basidiomycota</taxon>
        <taxon>Agaricomycotina</taxon>
        <taxon>Agaricomycetes</taxon>
        <taxon>Thelephorales</taxon>
        <taxon>Thelephoraceae</taxon>
        <taxon>Thelephora</taxon>
    </lineage>
</organism>
<comment type="caution">
    <text evidence="1">The sequence shown here is derived from an EMBL/GenBank/DDBJ whole genome shotgun (WGS) entry which is preliminary data.</text>
</comment>
<reference evidence="1" key="1">
    <citation type="submission" date="2019-10" db="EMBL/GenBank/DDBJ databases">
        <authorList>
            <consortium name="DOE Joint Genome Institute"/>
            <person name="Kuo A."/>
            <person name="Miyauchi S."/>
            <person name="Kiss E."/>
            <person name="Drula E."/>
            <person name="Kohler A."/>
            <person name="Sanchez-Garcia M."/>
            <person name="Andreopoulos B."/>
            <person name="Barry K.W."/>
            <person name="Bonito G."/>
            <person name="Buee M."/>
            <person name="Carver A."/>
            <person name="Chen C."/>
            <person name="Cichocki N."/>
            <person name="Clum A."/>
            <person name="Culley D."/>
            <person name="Crous P.W."/>
            <person name="Fauchery L."/>
            <person name="Girlanda M."/>
            <person name="Hayes R."/>
            <person name="Keri Z."/>
            <person name="Labutti K."/>
            <person name="Lipzen A."/>
            <person name="Lombard V."/>
            <person name="Magnuson J."/>
            <person name="Maillard F."/>
            <person name="Morin E."/>
            <person name="Murat C."/>
            <person name="Nolan M."/>
            <person name="Ohm R."/>
            <person name="Pangilinan J."/>
            <person name="Pereira M."/>
            <person name="Perotto S."/>
            <person name="Peter M."/>
            <person name="Riley R."/>
            <person name="Sitrit Y."/>
            <person name="Stielow B."/>
            <person name="Szollosi G."/>
            <person name="Zifcakova L."/>
            <person name="Stursova M."/>
            <person name="Spatafora J.W."/>
            <person name="Tedersoo L."/>
            <person name="Vaario L.-M."/>
            <person name="Yamada A."/>
            <person name="Yan M."/>
            <person name="Wang P."/>
            <person name="Xu J."/>
            <person name="Bruns T."/>
            <person name="Baldrian P."/>
            <person name="Vilgalys R."/>
            <person name="Henrissat B."/>
            <person name="Grigoriev I.V."/>
            <person name="Hibbett D."/>
            <person name="Nagy L.G."/>
            <person name="Martin F.M."/>
        </authorList>
    </citation>
    <scope>NUCLEOTIDE SEQUENCE</scope>
    <source>
        <strain evidence="1">P2</strain>
    </source>
</reference>
<protein>
    <submittedName>
        <fullName evidence="1">tRNA-guanine transglycosylase</fullName>
    </submittedName>
</protein>
<accession>A0ACB6ZA72</accession>
<dbReference type="Proteomes" id="UP000886501">
    <property type="component" value="Unassembled WGS sequence"/>
</dbReference>
<dbReference type="EMBL" id="MU118058">
    <property type="protein sequence ID" value="KAF9646442.1"/>
    <property type="molecule type" value="Genomic_DNA"/>
</dbReference>
<evidence type="ECO:0000313" key="1">
    <source>
        <dbReference type="EMBL" id="KAF9646442.1"/>
    </source>
</evidence>
<gene>
    <name evidence="1" type="ORF">BDM02DRAFT_3022560</name>
</gene>